<keyword evidence="3" id="KW-1185">Reference proteome</keyword>
<evidence type="ECO:0008006" key="4">
    <source>
        <dbReference type="Google" id="ProtNLM"/>
    </source>
</evidence>
<accession>A0ABU0X869</accession>
<dbReference type="InterPro" id="IPR009412">
    <property type="entry name" value="DUF1062"/>
</dbReference>
<evidence type="ECO:0000313" key="2">
    <source>
        <dbReference type="EMBL" id="MDQ2588325.1"/>
    </source>
</evidence>
<comment type="caution">
    <text evidence="2">The sequence shown here is derived from an EMBL/GenBank/DDBJ whole genome shotgun (WGS) entry which is preliminary data.</text>
</comment>
<sequence>MPRRAGRRAPLSRRRPYATVPRGGPRRAEALPVAASAYRGSTRAVSELRSTRVPVEGGGIDRKALWVVRELGLPAIVKACASCRSTRHHPTGKFRVNANGKLLDVWLLIRCELCGRASKVPVHERVRVQSLDHERLPAFEGNDPAMVRRLTVDAAFAGRAGHRLDWSGTWELETDVPFYEFGRDDPTPLEVVVRFELPAPVRVGKLLTAGFGLSRPAVRDAVASGRIHLPLAVDAKVREDFTFFVTAPAPPPEAAGGRG</sequence>
<proteinExistence type="predicted"/>
<name>A0ABU0X869_9PSEU</name>
<dbReference type="Pfam" id="PF06353">
    <property type="entry name" value="DUF1062"/>
    <property type="match status" value="1"/>
</dbReference>
<dbReference type="EMBL" id="NSDM01000017">
    <property type="protein sequence ID" value="MDQ2588325.1"/>
    <property type="molecule type" value="Genomic_DNA"/>
</dbReference>
<protein>
    <recommendedName>
        <fullName evidence="4">DUF1062 domain-containing protein</fullName>
    </recommendedName>
</protein>
<evidence type="ECO:0000256" key="1">
    <source>
        <dbReference type="SAM" id="MobiDB-lite"/>
    </source>
</evidence>
<gene>
    <name evidence="2" type="ORF">CKY47_31050</name>
</gene>
<dbReference type="Proteomes" id="UP001225605">
    <property type="component" value="Unassembled WGS sequence"/>
</dbReference>
<feature type="compositionally biased region" description="Basic residues" evidence="1">
    <location>
        <begin position="1"/>
        <end position="16"/>
    </location>
</feature>
<feature type="region of interest" description="Disordered" evidence="1">
    <location>
        <begin position="1"/>
        <end position="26"/>
    </location>
</feature>
<reference evidence="2 3" key="1">
    <citation type="submission" date="2017-06" db="EMBL/GenBank/DDBJ databases">
        <title>Cultured bacterium strain Saccharothrix yanglingensis Hhs.015.</title>
        <authorList>
            <person name="Xia Y."/>
        </authorList>
    </citation>
    <scope>NUCLEOTIDE SEQUENCE [LARGE SCALE GENOMIC DNA]</scope>
    <source>
        <strain evidence="2 3">Hhs.015</strain>
    </source>
</reference>
<organism evidence="2 3">
    <name type="scientific">Saccharothrix yanglingensis</name>
    <dbReference type="NCBI Taxonomy" id="659496"/>
    <lineage>
        <taxon>Bacteria</taxon>
        <taxon>Bacillati</taxon>
        <taxon>Actinomycetota</taxon>
        <taxon>Actinomycetes</taxon>
        <taxon>Pseudonocardiales</taxon>
        <taxon>Pseudonocardiaceae</taxon>
        <taxon>Saccharothrix</taxon>
    </lineage>
</organism>
<evidence type="ECO:0000313" key="3">
    <source>
        <dbReference type="Proteomes" id="UP001225605"/>
    </source>
</evidence>